<reference evidence="1 2" key="1">
    <citation type="journal article" date="2016" name="Sci. Rep.">
        <title>Complete genome sequence and transcriptomic analysis of a novel marine strain Bacillus weihaiensis reveals the mechanism of brown algae degradation.</title>
        <authorList>
            <person name="Zhu Y."/>
            <person name="Chen P."/>
            <person name="Bao Y."/>
            <person name="Men Y."/>
            <person name="Zeng Y."/>
            <person name="Yang J."/>
            <person name="Sun J."/>
            <person name="Sun Y."/>
        </authorList>
    </citation>
    <scope>NUCLEOTIDE SEQUENCE [LARGE SCALE GENOMIC DNA]</scope>
    <source>
        <strain evidence="1 2">Alg07</strain>
    </source>
</reference>
<dbReference type="RefSeq" id="WP_072581344.1">
    <property type="nucleotide sequence ID" value="NZ_CP016020.1"/>
</dbReference>
<dbReference type="AlphaFoldDB" id="A0A1L3MW42"/>
<dbReference type="Proteomes" id="UP000181936">
    <property type="component" value="Chromosome"/>
</dbReference>
<organism evidence="1 2">
    <name type="scientific">Bacillus weihaiensis</name>
    <dbReference type="NCBI Taxonomy" id="1547283"/>
    <lineage>
        <taxon>Bacteria</taxon>
        <taxon>Bacillati</taxon>
        <taxon>Bacillota</taxon>
        <taxon>Bacilli</taxon>
        <taxon>Bacillales</taxon>
        <taxon>Bacillaceae</taxon>
        <taxon>Bacillus</taxon>
    </lineage>
</organism>
<proteinExistence type="predicted"/>
<dbReference type="STRING" id="1547283.A9C19_18430"/>
<accession>A0A1L3MW42</accession>
<evidence type="ECO:0000313" key="2">
    <source>
        <dbReference type="Proteomes" id="UP000181936"/>
    </source>
</evidence>
<dbReference type="KEGG" id="bwh:A9C19_18430"/>
<gene>
    <name evidence="1" type="ORF">A9C19_18430</name>
</gene>
<protein>
    <submittedName>
        <fullName evidence="1">Uncharacterized protein</fullName>
    </submittedName>
</protein>
<name>A0A1L3MW42_9BACI</name>
<evidence type="ECO:0000313" key="1">
    <source>
        <dbReference type="EMBL" id="APH06542.1"/>
    </source>
</evidence>
<dbReference type="OrthoDB" id="2889947at2"/>
<sequence>MYTFNCNYCNDEYSLNLDDYEYYSIDELIDMVLRVSAMELEKAWIQKNELLYCGSCKDKSAKIYQFIRPNQHEPIERQKEKPTDSEL</sequence>
<keyword evidence="2" id="KW-1185">Reference proteome</keyword>
<dbReference type="EMBL" id="CP016020">
    <property type="protein sequence ID" value="APH06542.1"/>
    <property type="molecule type" value="Genomic_DNA"/>
</dbReference>